<protein>
    <submittedName>
        <fullName evidence="1">Uncharacterized protein</fullName>
    </submittedName>
</protein>
<proteinExistence type="predicted"/>
<sequence>MIRIHNYFVRKLLKCSISNSGPSLVQILTLKWRDGS</sequence>
<dbReference type="EMBL" id="GBRH01277957">
    <property type="protein sequence ID" value="JAD19938.1"/>
    <property type="molecule type" value="Transcribed_RNA"/>
</dbReference>
<dbReference type="AlphaFoldDB" id="A0A0A8Y537"/>
<reference evidence="1" key="1">
    <citation type="submission" date="2014-09" db="EMBL/GenBank/DDBJ databases">
        <authorList>
            <person name="Magalhaes I.L.F."/>
            <person name="Oliveira U."/>
            <person name="Santos F.R."/>
            <person name="Vidigal T.H.D.A."/>
            <person name="Brescovit A.D."/>
            <person name="Santos A.J."/>
        </authorList>
    </citation>
    <scope>NUCLEOTIDE SEQUENCE</scope>
    <source>
        <tissue evidence="1">Shoot tissue taken approximately 20 cm above the soil surface</tissue>
    </source>
</reference>
<accession>A0A0A8Y537</accession>
<reference evidence="1" key="2">
    <citation type="journal article" date="2015" name="Data Brief">
        <title>Shoot transcriptome of the giant reed, Arundo donax.</title>
        <authorList>
            <person name="Barrero R.A."/>
            <person name="Guerrero F.D."/>
            <person name="Moolhuijzen P."/>
            <person name="Goolsby J.A."/>
            <person name="Tidwell J."/>
            <person name="Bellgard S.E."/>
            <person name="Bellgard M.I."/>
        </authorList>
    </citation>
    <scope>NUCLEOTIDE SEQUENCE</scope>
    <source>
        <tissue evidence="1">Shoot tissue taken approximately 20 cm above the soil surface</tissue>
    </source>
</reference>
<evidence type="ECO:0000313" key="1">
    <source>
        <dbReference type="EMBL" id="JAD19938.1"/>
    </source>
</evidence>
<name>A0A0A8Y537_ARUDO</name>
<organism evidence="1">
    <name type="scientific">Arundo donax</name>
    <name type="common">Giant reed</name>
    <name type="synonym">Donax arundinaceus</name>
    <dbReference type="NCBI Taxonomy" id="35708"/>
    <lineage>
        <taxon>Eukaryota</taxon>
        <taxon>Viridiplantae</taxon>
        <taxon>Streptophyta</taxon>
        <taxon>Embryophyta</taxon>
        <taxon>Tracheophyta</taxon>
        <taxon>Spermatophyta</taxon>
        <taxon>Magnoliopsida</taxon>
        <taxon>Liliopsida</taxon>
        <taxon>Poales</taxon>
        <taxon>Poaceae</taxon>
        <taxon>PACMAD clade</taxon>
        <taxon>Arundinoideae</taxon>
        <taxon>Arundineae</taxon>
        <taxon>Arundo</taxon>
    </lineage>
</organism>